<feature type="region of interest" description="Disordered" evidence="1">
    <location>
        <begin position="790"/>
        <end position="836"/>
    </location>
</feature>
<feature type="compositionally biased region" description="Polar residues" evidence="1">
    <location>
        <begin position="81"/>
        <end position="90"/>
    </location>
</feature>
<organism evidence="2 3">
    <name type="scientific">Aspergillus cavernicola</name>
    <dbReference type="NCBI Taxonomy" id="176166"/>
    <lineage>
        <taxon>Eukaryota</taxon>
        <taxon>Fungi</taxon>
        <taxon>Dikarya</taxon>
        <taxon>Ascomycota</taxon>
        <taxon>Pezizomycotina</taxon>
        <taxon>Eurotiomycetes</taxon>
        <taxon>Eurotiomycetidae</taxon>
        <taxon>Eurotiales</taxon>
        <taxon>Aspergillaceae</taxon>
        <taxon>Aspergillus</taxon>
        <taxon>Aspergillus subgen. Nidulantes</taxon>
    </lineage>
</organism>
<accession>A0ABR4HSN6</accession>
<protein>
    <recommendedName>
        <fullName evidence="4">Pentatricopeptide repeat domain-containing protein</fullName>
    </recommendedName>
</protein>
<gene>
    <name evidence="2" type="ORF">BDW59DRAFT_181888</name>
</gene>
<keyword evidence="3" id="KW-1185">Reference proteome</keyword>
<proteinExistence type="predicted"/>
<evidence type="ECO:0000256" key="1">
    <source>
        <dbReference type="SAM" id="MobiDB-lite"/>
    </source>
</evidence>
<evidence type="ECO:0008006" key="4">
    <source>
        <dbReference type="Google" id="ProtNLM"/>
    </source>
</evidence>
<dbReference type="EMBL" id="JBFXLS010000083">
    <property type="protein sequence ID" value="KAL2818491.1"/>
    <property type="molecule type" value="Genomic_DNA"/>
</dbReference>
<feature type="compositionally biased region" description="Polar residues" evidence="1">
    <location>
        <begin position="825"/>
        <end position="836"/>
    </location>
</feature>
<comment type="caution">
    <text evidence="2">The sequence shown here is derived from an EMBL/GenBank/DDBJ whole genome shotgun (WGS) entry which is preliminary data.</text>
</comment>
<sequence length="836" mass="95124">MRPALLRLLRRPSALSVIDSLISPPFGITHLGFVLGKKCIHCQSSSPRLRDPQFLEERPLKNDGRSTTSTKPSSFRVHGIQSPSGATNSHMSRRDGISTSWKELGLQPERLDYESDIGHHTIGTRLVDDPIYQTDFSLWLELLRYRQRRYGDHGTLDIWKGLVTRAGGLHLPMDGESADILWQSFVDLGLNRETILKEVADYALELWNKTGKRWPNLYQSIVGGLLERGMTSQAVHWHRRLQVPHLSNPSDIIQCFKSATFDDVTSAIRDSSIPMVQEMSLSSRLSALREICKHTDGHRIYSRILPALVERGEFTEAFRMHFFLAERGDHARCLEELQPLLEYAQEFGPRTTYENLRRYSFRRFKTQPTTKEVLDSNPPPTPKRSHERIESDWAKERQFKDGFGARVFATKALTFDMILSGLKIFSVSAIGPQSLREMATRARGSHDLLEKLRQLDKEGISIGNGIFARLLRRLATENREILLSDLLHSDQHPDMFEDPQTQESLLVDYYTVRDWRQYNLTLAVLKELLGGGPDLINVHIRKHIAAGELTLASKVVDDLLTQGGIPTNETITFMAKHILTPRKVGAGPVRQPGVNLTHELAFVLRFLQRIAQAGAYVPPLLWIELIKRFGMTDCWEQLRTCCLWLTRHYSSSPYRTTAIQPAAAALARDRGQQMLNKVFTPQMQDAIVAWGFIIQPPSRLRSYRTTAMDDDRLVPFVRGTILLRELEKTGIQVRLERVARVCRQRLVMLYGRPVPSNRPRNRELRRENPFLLDRVIADVNRAWGEPPLLDDQGKSLGYAKTPRETSGPGNRSLTLFLAPPRKAGASQTSAHSSLQE</sequence>
<evidence type="ECO:0000313" key="3">
    <source>
        <dbReference type="Proteomes" id="UP001610335"/>
    </source>
</evidence>
<feature type="region of interest" description="Disordered" evidence="1">
    <location>
        <begin position="369"/>
        <end position="390"/>
    </location>
</feature>
<feature type="region of interest" description="Disordered" evidence="1">
    <location>
        <begin position="51"/>
        <end position="93"/>
    </location>
</feature>
<feature type="compositionally biased region" description="Basic and acidic residues" evidence="1">
    <location>
        <begin position="51"/>
        <end position="64"/>
    </location>
</feature>
<reference evidence="2 3" key="1">
    <citation type="submission" date="2024-07" db="EMBL/GenBank/DDBJ databases">
        <title>Section-level genome sequencing and comparative genomics of Aspergillus sections Usti and Cavernicolus.</title>
        <authorList>
            <consortium name="Lawrence Berkeley National Laboratory"/>
            <person name="Nybo J.L."/>
            <person name="Vesth T.C."/>
            <person name="Theobald S."/>
            <person name="Frisvad J.C."/>
            <person name="Larsen T.O."/>
            <person name="Kjaerboelling I."/>
            <person name="Rothschild-Mancinelli K."/>
            <person name="Lyhne E.K."/>
            <person name="Kogle M.E."/>
            <person name="Barry K."/>
            <person name="Clum A."/>
            <person name="Na H."/>
            <person name="Ledsgaard L."/>
            <person name="Lin J."/>
            <person name="Lipzen A."/>
            <person name="Kuo A."/>
            <person name="Riley R."/>
            <person name="Mondo S."/>
            <person name="LaButti K."/>
            <person name="Haridas S."/>
            <person name="Pangalinan J."/>
            <person name="Salamov A.A."/>
            <person name="Simmons B.A."/>
            <person name="Magnuson J.K."/>
            <person name="Chen J."/>
            <person name="Drula E."/>
            <person name="Henrissat B."/>
            <person name="Wiebenga A."/>
            <person name="Lubbers R.J."/>
            <person name="Gomes A.C."/>
            <person name="Makela M.R."/>
            <person name="Stajich J."/>
            <person name="Grigoriev I.V."/>
            <person name="Mortensen U.H."/>
            <person name="De vries R.P."/>
            <person name="Baker S.E."/>
            <person name="Andersen M.R."/>
        </authorList>
    </citation>
    <scope>NUCLEOTIDE SEQUENCE [LARGE SCALE GENOMIC DNA]</scope>
    <source>
        <strain evidence="2 3">CBS 600.67</strain>
    </source>
</reference>
<dbReference type="Proteomes" id="UP001610335">
    <property type="component" value="Unassembled WGS sequence"/>
</dbReference>
<name>A0ABR4HSN6_9EURO</name>
<evidence type="ECO:0000313" key="2">
    <source>
        <dbReference type="EMBL" id="KAL2818491.1"/>
    </source>
</evidence>